<dbReference type="EMBL" id="AVOT02074000">
    <property type="protein sequence ID" value="MBW0563274.1"/>
    <property type="molecule type" value="Genomic_DNA"/>
</dbReference>
<dbReference type="Proteomes" id="UP000765509">
    <property type="component" value="Unassembled WGS sequence"/>
</dbReference>
<proteinExistence type="predicted"/>
<organism evidence="1 2">
    <name type="scientific">Austropuccinia psidii MF-1</name>
    <dbReference type="NCBI Taxonomy" id="1389203"/>
    <lineage>
        <taxon>Eukaryota</taxon>
        <taxon>Fungi</taxon>
        <taxon>Dikarya</taxon>
        <taxon>Basidiomycota</taxon>
        <taxon>Pucciniomycotina</taxon>
        <taxon>Pucciniomycetes</taxon>
        <taxon>Pucciniales</taxon>
        <taxon>Sphaerophragmiaceae</taxon>
        <taxon>Austropuccinia</taxon>
    </lineage>
</organism>
<keyword evidence="2" id="KW-1185">Reference proteome</keyword>
<comment type="caution">
    <text evidence="1">The sequence shown here is derived from an EMBL/GenBank/DDBJ whole genome shotgun (WGS) entry which is preliminary data.</text>
</comment>
<sequence>MFHEDVFDCLSADIKGAISKEIIKYNFMVREEDGGYLIPPVRILKRYIEQELEARILVTKRLSSPRIETVTNESITKENNVKFKEQLLPGMHEALKKIK</sequence>
<evidence type="ECO:0000313" key="2">
    <source>
        <dbReference type="Proteomes" id="UP000765509"/>
    </source>
</evidence>
<name>A0A9Q3JKA4_9BASI</name>
<evidence type="ECO:0000313" key="1">
    <source>
        <dbReference type="EMBL" id="MBW0563274.1"/>
    </source>
</evidence>
<accession>A0A9Q3JKA4</accession>
<dbReference type="AlphaFoldDB" id="A0A9Q3JKA4"/>
<protein>
    <submittedName>
        <fullName evidence="1">Uncharacterized protein</fullName>
    </submittedName>
</protein>
<reference evidence="1" key="1">
    <citation type="submission" date="2021-03" db="EMBL/GenBank/DDBJ databases">
        <title>Draft genome sequence of rust myrtle Austropuccinia psidii MF-1, a brazilian biotype.</title>
        <authorList>
            <person name="Quecine M.C."/>
            <person name="Pachon D.M.R."/>
            <person name="Bonatelli M.L."/>
            <person name="Correr F.H."/>
            <person name="Franceschini L.M."/>
            <person name="Leite T.F."/>
            <person name="Margarido G.R.A."/>
            <person name="Almeida C.A."/>
            <person name="Ferrarezi J.A."/>
            <person name="Labate C.A."/>
        </authorList>
    </citation>
    <scope>NUCLEOTIDE SEQUENCE</scope>
    <source>
        <strain evidence="1">MF-1</strain>
    </source>
</reference>
<gene>
    <name evidence="1" type="ORF">O181_102989</name>
</gene>